<dbReference type="EMBL" id="JACXVP010000006">
    <property type="protein sequence ID" value="KAG5600965.1"/>
    <property type="molecule type" value="Genomic_DNA"/>
</dbReference>
<dbReference type="Proteomes" id="UP000824120">
    <property type="component" value="Chromosome 6"/>
</dbReference>
<evidence type="ECO:0000313" key="1">
    <source>
        <dbReference type="EMBL" id="KAG5600965.1"/>
    </source>
</evidence>
<organism evidence="1 2">
    <name type="scientific">Solanum commersonii</name>
    <name type="common">Commerson's wild potato</name>
    <name type="synonym">Commerson's nightshade</name>
    <dbReference type="NCBI Taxonomy" id="4109"/>
    <lineage>
        <taxon>Eukaryota</taxon>
        <taxon>Viridiplantae</taxon>
        <taxon>Streptophyta</taxon>
        <taxon>Embryophyta</taxon>
        <taxon>Tracheophyta</taxon>
        <taxon>Spermatophyta</taxon>
        <taxon>Magnoliopsida</taxon>
        <taxon>eudicotyledons</taxon>
        <taxon>Gunneridae</taxon>
        <taxon>Pentapetalae</taxon>
        <taxon>asterids</taxon>
        <taxon>lamiids</taxon>
        <taxon>Solanales</taxon>
        <taxon>Solanaceae</taxon>
        <taxon>Solanoideae</taxon>
        <taxon>Solaneae</taxon>
        <taxon>Solanum</taxon>
    </lineage>
</organism>
<gene>
    <name evidence="1" type="ORF">H5410_032335</name>
</gene>
<sequence length="75" mass="8091">MIEVKSMFVLTAKAKPAVLVSIGNVSLGINHPRGPHDQANDITYVHTRITTIVASVLSNVPVSFKLKDKIIPIAN</sequence>
<keyword evidence="2" id="KW-1185">Reference proteome</keyword>
<dbReference type="OrthoDB" id="1733086at2759"/>
<accession>A0A9J5YLW6</accession>
<dbReference type="AlphaFoldDB" id="A0A9J5YLW6"/>
<comment type="caution">
    <text evidence="1">The sequence shown here is derived from an EMBL/GenBank/DDBJ whole genome shotgun (WGS) entry which is preliminary data.</text>
</comment>
<protein>
    <submittedName>
        <fullName evidence="1">Uncharacterized protein</fullName>
    </submittedName>
</protein>
<evidence type="ECO:0000313" key="2">
    <source>
        <dbReference type="Proteomes" id="UP000824120"/>
    </source>
</evidence>
<reference evidence="1 2" key="1">
    <citation type="submission" date="2020-09" db="EMBL/GenBank/DDBJ databases">
        <title>De no assembly of potato wild relative species, Solanum commersonii.</title>
        <authorList>
            <person name="Cho K."/>
        </authorList>
    </citation>
    <scope>NUCLEOTIDE SEQUENCE [LARGE SCALE GENOMIC DNA]</scope>
    <source>
        <strain evidence="1">LZ3.2</strain>
        <tissue evidence="1">Leaf</tissue>
    </source>
</reference>
<proteinExistence type="predicted"/>
<name>A0A9J5YLW6_SOLCO</name>